<feature type="compositionally biased region" description="Basic residues" evidence="3">
    <location>
        <begin position="390"/>
        <end position="408"/>
    </location>
</feature>
<keyword evidence="2" id="KW-0560">Oxidoreductase</keyword>
<feature type="region of interest" description="Disordered" evidence="3">
    <location>
        <begin position="349"/>
        <end position="408"/>
    </location>
</feature>
<dbReference type="GeneID" id="68357409"/>
<keyword evidence="5" id="KW-1185">Reference proteome</keyword>
<name>A0A9P8MTH2_9HYPO</name>
<accession>A0A9P8MTH2</accession>
<dbReference type="SUPFAM" id="SSF51735">
    <property type="entry name" value="NAD(P)-binding Rossmann-fold domains"/>
    <property type="match status" value="1"/>
</dbReference>
<proteinExistence type="inferred from homology"/>
<organism evidence="4 5">
    <name type="scientific">Hirsutella rhossiliensis</name>
    <dbReference type="NCBI Taxonomy" id="111463"/>
    <lineage>
        <taxon>Eukaryota</taxon>
        <taxon>Fungi</taxon>
        <taxon>Dikarya</taxon>
        <taxon>Ascomycota</taxon>
        <taxon>Pezizomycotina</taxon>
        <taxon>Sordariomycetes</taxon>
        <taxon>Hypocreomycetidae</taxon>
        <taxon>Hypocreales</taxon>
        <taxon>Ophiocordycipitaceae</taxon>
        <taxon>Hirsutella</taxon>
    </lineage>
</organism>
<reference evidence="4" key="1">
    <citation type="submission" date="2021-09" db="EMBL/GenBank/DDBJ databases">
        <title>A high-quality genome of the endoparasitic fungus Hirsutella rhossiliensis with a comparison of Hirsutella genomes reveals transposable elements contributing to genome size variation.</title>
        <authorList>
            <person name="Lin R."/>
            <person name="Jiao Y."/>
            <person name="Sun X."/>
            <person name="Ling J."/>
            <person name="Xie B."/>
            <person name="Cheng X."/>
        </authorList>
    </citation>
    <scope>NUCLEOTIDE SEQUENCE</scope>
    <source>
        <strain evidence="4">HR02</strain>
    </source>
</reference>
<dbReference type="GO" id="GO:0016491">
    <property type="term" value="F:oxidoreductase activity"/>
    <property type="evidence" value="ECO:0007669"/>
    <property type="project" value="UniProtKB-KW"/>
</dbReference>
<evidence type="ECO:0000313" key="4">
    <source>
        <dbReference type="EMBL" id="KAH0961127.1"/>
    </source>
</evidence>
<dbReference type="PANTHER" id="PTHR24320">
    <property type="entry name" value="RETINOL DEHYDROGENASE"/>
    <property type="match status" value="1"/>
</dbReference>
<dbReference type="Gene3D" id="3.40.50.720">
    <property type="entry name" value="NAD(P)-binding Rossmann-like Domain"/>
    <property type="match status" value="1"/>
</dbReference>
<dbReference type="InterPro" id="IPR036291">
    <property type="entry name" value="NAD(P)-bd_dom_sf"/>
</dbReference>
<dbReference type="Proteomes" id="UP000824596">
    <property type="component" value="Unassembled WGS sequence"/>
</dbReference>
<evidence type="ECO:0000256" key="3">
    <source>
        <dbReference type="SAM" id="MobiDB-lite"/>
    </source>
</evidence>
<dbReference type="Pfam" id="PF00106">
    <property type="entry name" value="adh_short"/>
    <property type="match status" value="1"/>
</dbReference>
<evidence type="ECO:0000256" key="1">
    <source>
        <dbReference type="ARBA" id="ARBA00006484"/>
    </source>
</evidence>
<feature type="compositionally biased region" description="Basic and acidic residues" evidence="3">
    <location>
        <begin position="354"/>
        <end position="373"/>
    </location>
</feature>
<dbReference type="OrthoDB" id="191979at2759"/>
<dbReference type="EMBL" id="JAIZPD010000009">
    <property type="protein sequence ID" value="KAH0961127.1"/>
    <property type="molecule type" value="Genomic_DNA"/>
</dbReference>
<evidence type="ECO:0000256" key="2">
    <source>
        <dbReference type="ARBA" id="ARBA00023002"/>
    </source>
</evidence>
<protein>
    <submittedName>
        <fullName evidence="4">Short chain dehydrogenase domain-containing protein</fullName>
    </submittedName>
</protein>
<dbReference type="InterPro" id="IPR002347">
    <property type="entry name" value="SDR_fam"/>
</dbReference>
<dbReference type="AlphaFoldDB" id="A0A9P8MTH2"/>
<evidence type="ECO:0000313" key="5">
    <source>
        <dbReference type="Proteomes" id="UP000824596"/>
    </source>
</evidence>
<dbReference type="RefSeq" id="XP_044718640.1">
    <property type="nucleotide sequence ID" value="XM_044866751.1"/>
</dbReference>
<gene>
    <name evidence="4" type="ORF">HRG_08280</name>
</gene>
<dbReference type="PANTHER" id="PTHR24320:SF285">
    <property type="entry name" value="RETINOL DEHYDROGENASE 14"/>
    <property type="match status" value="1"/>
</dbReference>
<sequence length="408" mass="45680">MPIPFIFHMVEHGPPDWLRDNRWLVFYTCLTVTFLVTLKRWTSGRSNDAERPLHGKVVLITGGTSGIGAQAAQELAARGAQLVLLTHTAPSDPFLVEYIQDLRDKSGNNLIYAEQVDLSSLHSIRRFATKWIDNAPPRRLDMLVLCAATLTPPGGSRKETDEGIEETWMVNFLANFHLLGILSPAIKAQPFDRDVRIILATCSSYIASPSLRQPIAESNWSPGVAYARSKLALNVFGQAFQKHLDAYKRPDQLPMNARVIFVDPGFSRTPGSRRWLTRGSLSGLALYLAAYALPWFLLKSPYRAAQSLLYAAMDSELGRGAEVKEDEVAKTLWEESDVLIERVEKQQAKKRAANKVEQERQANAEEERKKMEEVGGLVETIRKGKERQRQQKQKGGAKPKKKDGKASS</sequence>
<comment type="caution">
    <text evidence="4">The sequence shown here is derived from an EMBL/GenBank/DDBJ whole genome shotgun (WGS) entry which is preliminary data.</text>
</comment>
<comment type="similarity">
    <text evidence="1">Belongs to the short-chain dehydrogenases/reductases (SDR) family.</text>
</comment>
<feature type="compositionally biased region" description="Basic and acidic residues" evidence="3">
    <location>
        <begin position="380"/>
        <end position="389"/>
    </location>
</feature>